<dbReference type="GO" id="GO:0005886">
    <property type="term" value="C:plasma membrane"/>
    <property type="evidence" value="ECO:0007669"/>
    <property type="project" value="UniProtKB-SubCell"/>
</dbReference>
<evidence type="ECO:0000256" key="1">
    <source>
        <dbReference type="ARBA" id="ARBA00004162"/>
    </source>
</evidence>
<evidence type="ECO:0000259" key="7">
    <source>
        <dbReference type="Pfam" id="PF04024"/>
    </source>
</evidence>
<evidence type="ECO:0000256" key="5">
    <source>
        <dbReference type="ARBA" id="ARBA00023136"/>
    </source>
</evidence>
<gene>
    <name evidence="8" type="ORF">P343_11500</name>
</gene>
<keyword evidence="9" id="KW-1185">Reference proteome</keyword>
<dbReference type="RefSeq" id="WP_023510546.1">
    <property type="nucleotide sequence ID" value="NZ_AWTC01000010.1"/>
</dbReference>
<keyword evidence="3 6" id="KW-0812">Transmembrane</keyword>
<dbReference type="InterPro" id="IPR052027">
    <property type="entry name" value="PspC"/>
</dbReference>
<name>V6IWJ1_9BACL</name>
<feature type="domain" description="Phage shock protein PspC N-terminal" evidence="7">
    <location>
        <begin position="3"/>
        <end position="61"/>
    </location>
</feature>
<evidence type="ECO:0000256" key="2">
    <source>
        <dbReference type="ARBA" id="ARBA00022475"/>
    </source>
</evidence>
<dbReference type="eggNOG" id="COG1983">
    <property type="taxonomic scope" value="Bacteria"/>
</dbReference>
<evidence type="ECO:0000313" key="9">
    <source>
        <dbReference type="Proteomes" id="UP000018296"/>
    </source>
</evidence>
<proteinExistence type="predicted"/>
<dbReference type="EMBL" id="AWTC01000010">
    <property type="protein sequence ID" value="EST11590.1"/>
    <property type="molecule type" value="Genomic_DNA"/>
</dbReference>
<comment type="caution">
    <text evidence="8">The sequence shown here is derived from an EMBL/GenBank/DDBJ whole genome shotgun (WGS) entry which is preliminary data.</text>
</comment>
<reference evidence="8 9" key="1">
    <citation type="journal article" date="2013" name="Genome Announc.">
        <title>Genome Sequence of Sporolactobacillus laevolacticus DSM442, an Efficient Polymer-Grade D-Lactate Producer from Agricultural Waste Cottonseed as a Nitrogen Source.</title>
        <authorList>
            <person name="Wang H."/>
            <person name="Wang L."/>
            <person name="Ju J."/>
            <person name="Yu B."/>
            <person name="Ma Y."/>
        </authorList>
    </citation>
    <scope>NUCLEOTIDE SEQUENCE [LARGE SCALE GENOMIC DNA]</scope>
    <source>
        <strain evidence="8 9">DSM 442</strain>
    </source>
</reference>
<dbReference type="Pfam" id="PF04024">
    <property type="entry name" value="PspC"/>
    <property type="match status" value="1"/>
</dbReference>
<feature type="transmembrane region" description="Helical" evidence="6">
    <location>
        <begin position="34"/>
        <end position="59"/>
    </location>
</feature>
<accession>V6IWJ1</accession>
<dbReference type="Proteomes" id="UP000018296">
    <property type="component" value="Unassembled WGS sequence"/>
</dbReference>
<dbReference type="OrthoDB" id="9815286at2"/>
<sequence>MQKRLFRSNENKVLAGILGGIGEYFNIDPTVVRLGFVVLALVTAIFPCLIGYIFAYFIIPEQRV</sequence>
<evidence type="ECO:0000256" key="3">
    <source>
        <dbReference type="ARBA" id="ARBA00022692"/>
    </source>
</evidence>
<keyword evidence="5 6" id="KW-0472">Membrane</keyword>
<evidence type="ECO:0000313" key="8">
    <source>
        <dbReference type="EMBL" id="EST11590.1"/>
    </source>
</evidence>
<keyword evidence="4 6" id="KW-1133">Transmembrane helix</keyword>
<comment type="subcellular location">
    <subcellularLocation>
        <location evidence="1">Cell membrane</location>
        <topology evidence="1">Single-pass membrane protein</topology>
    </subcellularLocation>
</comment>
<dbReference type="STRING" id="1395513.P343_11500"/>
<evidence type="ECO:0000256" key="4">
    <source>
        <dbReference type="ARBA" id="ARBA00022989"/>
    </source>
</evidence>
<dbReference type="AlphaFoldDB" id="V6IWJ1"/>
<keyword evidence="2" id="KW-1003">Cell membrane</keyword>
<dbReference type="PATRIC" id="fig|1395513.3.peg.2324"/>
<dbReference type="PANTHER" id="PTHR33885:SF3">
    <property type="entry name" value="PHAGE SHOCK PROTEIN C"/>
    <property type="match status" value="1"/>
</dbReference>
<organism evidence="8 9">
    <name type="scientific">Sporolactobacillus laevolacticus DSM 442</name>
    <dbReference type="NCBI Taxonomy" id="1395513"/>
    <lineage>
        <taxon>Bacteria</taxon>
        <taxon>Bacillati</taxon>
        <taxon>Bacillota</taxon>
        <taxon>Bacilli</taxon>
        <taxon>Bacillales</taxon>
        <taxon>Sporolactobacillaceae</taxon>
        <taxon>Sporolactobacillus</taxon>
    </lineage>
</organism>
<dbReference type="InterPro" id="IPR007168">
    <property type="entry name" value="Phageshock_PspC_N"/>
</dbReference>
<protein>
    <submittedName>
        <fullName evidence="8">Membrane protein</fullName>
    </submittedName>
</protein>
<evidence type="ECO:0000256" key="6">
    <source>
        <dbReference type="SAM" id="Phobius"/>
    </source>
</evidence>
<dbReference type="PANTHER" id="PTHR33885">
    <property type="entry name" value="PHAGE SHOCK PROTEIN C"/>
    <property type="match status" value="1"/>
</dbReference>